<dbReference type="GO" id="GO:0005829">
    <property type="term" value="C:cytosol"/>
    <property type="evidence" value="ECO:0007669"/>
    <property type="project" value="TreeGrafter"/>
</dbReference>
<dbReference type="PANTHER" id="PTHR30344:SF1">
    <property type="entry name" value="6-PHOSPHOGLUCONOLACTONASE"/>
    <property type="match status" value="1"/>
</dbReference>
<dbReference type="InterPro" id="IPR015943">
    <property type="entry name" value="WD40/YVTN_repeat-like_dom_sf"/>
</dbReference>
<dbReference type="SUPFAM" id="SSF51004">
    <property type="entry name" value="C-terminal (heme d1) domain of cytochrome cd1-nitrite reductase"/>
    <property type="match status" value="1"/>
</dbReference>
<dbReference type="AlphaFoldDB" id="A0A4S4C6W1"/>
<gene>
    <name evidence="2" type="ORF">E6C55_02945</name>
</gene>
<evidence type="ECO:0000256" key="1">
    <source>
        <dbReference type="ARBA" id="ARBA00005564"/>
    </source>
</evidence>
<evidence type="ECO:0000313" key="3">
    <source>
        <dbReference type="Proteomes" id="UP000310636"/>
    </source>
</evidence>
<dbReference type="Proteomes" id="UP000310636">
    <property type="component" value="Unassembled WGS sequence"/>
</dbReference>
<comment type="caution">
    <text evidence="2">The sequence shown here is derived from an EMBL/GenBank/DDBJ whole genome shotgun (WGS) entry which is preliminary data.</text>
</comment>
<organism evidence="2 3">
    <name type="scientific">Cohnella fermenti</name>
    <dbReference type="NCBI Taxonomy" id="2565925"/>
    <lineage>
        <taxon>Bacteria</taxon>
        <taxon>Bacillati</taxon>
        <taxon>Bacillota</taxon>
        <taxon>Bacilli</taxon>
        <taxon>Bacillales</taxon>
        <taxon>Paenibacillaceae</taxon>
        <taxon>Cohnella</taxon>
    </lineage>
</organism>
<dbReference type="EMBL" id="SSOB01000003">
    <property type="protein sequence ID" value="THF83666.1"/>
    <property type="molecule type" value="Genomic_DNA"/>
</dbReference>
<sequence length="380" mass="40087">MSGSCHLCSERRSHAMLFNEERIGPIVVGSYEASGREGVHLIALDAGTGELKRIGGAAGIENPSFIAIHPTMPRVYAVSETDDGAVVSYGYSEEESALAELNRQPSRGDAPCHLSVAASGRWLLAVNYSSGSVCLYPLGEDGTIGPLADQAVHEGSGVRADRQEKAHAHSVFPIRGTDDWLVCDLGTDGLYVYRIDEAAGKLVLRSRTDTAAGAGPRHTACHPALPIVYVVEELSCAVSAYEYRAEAGELVPLQTVSTLPDGYEGDNTCADIHLTKSGSYLYASNRGDDSLAVHRVLADGTLEPRGQVPAGGRTPRSFAVYGDRWLLSALQDSNSVVSFRLGEDGMPAPTGFALEVHKPVSLELAPDADSGSGSSSGSDE</sequence>
<dbReference type="PANTHER" id="PTHR30344">
    <property type="entry name" value="6-PHOSPHOGLUCONOLACTONASE-RELATED"/>
    <property type="match status" value="1"/>
</dbReference>
<reference evidence="2 3" key="1">
    <citation type="submission" date="2019-04" db="EMBL/GenBank/DDBJ databases">
        <title>Cohnella sp. nov. isolated from preserved vegetables.</title>
        <authorList>
            <person name="Lin S.-Y."/>
            <person name="Hung M.-H."/>
            <person name="Young C.-C."/>
        </authorList>
    </citation>
    <scope>NUCLEOTIDE SEQUENCE [LARGE SCALE GENOMIC DNA]</scope>
    <source>
        <strain evidence="2 3">CC-MHH1044</strain>
    </source>
</reference>
<dbReference type="InterPro" id="IPR050282">
    <property type="entry name" value="Cycloisomerase_2"/>
</dbReference>
<dbReference type="OrthoDB" id="9790815at2"/>
<protein>
    <submittedName>
        <fullName evidence="2">Lactonase family protein</fullName>
    </submittedName>
</protein>
<proteinExistence type="inferred from homology"/>
<evidence type="ECO:0000313" key="2">
    <source>
        <dbReference type="EMBL" id="THF83666.1"/>
    </source>
</evidence>
<dbReference type="InterPro" id="IPR019405">
    <property type="entry name" value="Lactonase_7-beta_prop"/>
</dbReference>
<keyword evidence="3" id="KW-1185">Reference proteome</keyword>
<name>A0A4S4C6W1_9BACL</name>
<comment type="similarity">
    <text evidence="1">Belongs to the cycloisomerase 2 family.</text>
</comment>
<accession>A0A4S4C6W1</accession>
<dbReference type="Gene3D" id="2.130.10.10">
    <property type="entry name" value="YVTN repeat-like/Quinoprotein amine dehydrogenase"/>
    <property type="match status" value="1"/>
</dbReference>
<dbReference type="GO" id="GO:0017057">
    <property type="term" value="F:6-phosphogluconolactonase activity"/>
    <property type="evidence" value="ECO:0007669"/>
    <property type="project" value="TreeGrafter"/>
</dbReference>
<dbReference type="InterPro" id="IPR011048">
    <property type="entry name" value="Haem_d1_sf"/>
</dbReference>
<dbReference type="Pfam" id="PF10282">
    <property type="entry name" value="Lactonase"/>
    <property type="match status" value="1"/>
</dbReference>